<sequence length="99" mass="10526">MAGITREDVAHLGSLARIELSETEIDQLTGQLGDILVAVARVQEVASADVPGTSHPLPMVNITRPDVVRPSLTNEQALSGAPSSEQERFKVPQILGEEA</sequence>
<dbReference type="GO" id="GO:0016740">
    <property type="term" value="F:transferase activity"/>
    <property type="evidence" value="ECO:0007669"/>
    <property type="project" value="UniProtKB-KW"/>
</dbReference>
<dbReference type="InterPro" id="IPR003837">
    <property type="entry name" value="GatC"/>
</dbReference>
<accession>A0A1J5QDX0</accession>
<feature type="compositionally biased region" description="Polar residues" evidence="1">
    <location>
        <begin position="74"/>
        <end position="84"/>
    </location>
</feature>
<dbReference type="GO" id="GO:0016874">
    <property type="term" value="F:ligase activity"/>
    <property type="evidence" value="ECO:0007669"/>
    <property type="project" value="UniProtKB-KW"/>
</dbReference>
<dbReference type="HAMAP" id="MF_00122">
    <property type="entry name" value="GatC"/>
    <property type="match status" value="1"/>
</dbReference>
<dbReference type="InterPro" id="IPR036113">
    <property type="entry name" value="Asp/Glu-ADT_sf_sub_c"/>
</dbReference>
<dbReference type="GO" id="GO:0070681">
    <property type="term" value="P:glutaminyl-tRNAGln biosynthesis via transamidation"/>
    <property type="evidence" value="ECO:0007669"/>
    <property type="project" value="TreeGrafter"/>
</dbReference>
<reference evidence="2" key="1">
    <citation type="submission" date="2016-10" db="EMBL/GenBank/DDBJ databases">
        <title>Sequence of Gallionella enrichment culture.</title>
        <authorList>
            <person name="Poehlein A."/>
            <person name="Muehling M."/>
            <person name="Daniel R."/>
        </authorList>
    </citation>
    <scope>NUCLEOTIDE SEQUENCE</scope>
</reference>
<feature type="region of interest" description="Disordered" evidence="1">
    <location>
        <begin position="74"/>
        <end position="99"/>
    </location>
</feature>
<dbReference type="PANTHER" id="PTHR15004:SF0">
    <property type="entry name" value="GLUTAMYL-TRNA(GLN) AMIDOTRANSFERASE SUBUNIT C, MITOCHONDRIAL"/>
    <property type="match status" value="1"/>
</dbReference>
<dbReference type="Gene3D" id="1.10.20.60">
    <property type="entry name" value="Glu-tRNAGln amidotransferase C subunit, N-terminal domain"/>
    <property type="match status" value="1"/>
</dbReference>
<dbReference type="EC" id="6.3.5.-" evidence="2"/>
<proteinExistence type="inferred from homology"/>
<dbReference type="PANTHER" id="PTHR15004">
    <property type="entry name" value="GLUTAMYL-TRNA(GLN) AMIDOTRANSFERASE SUBUNIT C, MITOCHONDRIAL"/>
    <property type="match status" value="1"/>
</dbReference>
<keyword evidence="2" id="KW-0436">Ligase</keyword>
<evidence type="ECO:0000256" key="1">
    <source>
        <dbReference type="SAM" id="MobiDB-lite"/>
    </source>
</evidence>
<dbReference type="Pfam" id="PF02686">
    <property type="entry name" value="GatC"/>
    <property type="match status" value="1"/>
</dbReference>
<name>A0A1J5QDX0_9ZZZZ</name>
<protein>
    <submittedName>
        <fullName evidence="2">Aspartyl/glutamyl-tRNA(Asn/Gln) amidotransferase subunit C</fullName>
        <ecNumber evidence="2">6.3.5.-</ecNumber>
    </submittedName>
</protein>
<dbReference type="AlphaFoldDB" id="A0A1J5QDX0"/>
<dbReference type="NCBIfam" id="TIGR00135">
    <property type="entry name" value="gatC"/>
    <property type="match status" value="1"/>
</dbReference>
<evidence type="ECO:0000313" key="2">
    <source>
        <dbReference type="EMBL" id="OIQ78116.1"/>
    </source>
</evidence>
<dbReference type="GO" id="GO:0006450">
    <property type="term" value="P:regulation of translational fidelity"/>
    <property type="evidence" value="ECO:0007669"/>
    <property type="project" value="InterPro"/>
</dbReference>
<comment type="caution">
    <text evidence="2">The sequence shown here is derived from an EMBL/GenBank/DDBJ whole genome shotgun (WGS) entry which is preliminary data.</text>
</comment>
<keyword evidence="2" id="KW-0808">Transferase</keyword>
<dbReference type="SUPFAM" id="SSF141000">
    <property type="entry name" value="Glu-tRNAGln amidotransferase C subunit"/>
    <property type="match status" value="1"/>
</dbReference>
<gene>
    <name evidence="2" type="primary">gatC_13</name>
    <name evidence="2" type="ORF">GALL_401800</name>
</gene>
<dbReference type="EMBL" id="MLJW01001465">
    <property type="protein sequence ID" value="OIQ78116.1"/>
    <property type="molecule type" value="Genomic_DNA"/>
</dbReference>
<organism evidence="2">
    <name type="scientific">mine drainage metagenome</name>
    <dbReference type="NCBI Taxonomy" id="410659"/>
    <lineage>
        <taxon>unclassified sequences</taxon>
        <taxon>metagenomes</taxon>
        <taxon>ecological metagenomes</taxon>
    </lineage>
</organism>